<evidence type="ECO:0000313" key="2">
    <source>
        <dbReference type="Proteomes" id="UP001283361"/>
    </source>
</evidence>
<dbReference type="EMBL" id="JAWDGP010006058">
    <property type="protein sequence ID" value="KAK3748034.1"/>
    <property type="molecule type" value="Genomic_DNA"/>
</dbReference>
<reference evidence="1" key="1">
    <citation type="journal article" date="2023" name="G3 (Bethesda)">
        <title>A reference genome for the long-term kleptoplast-retaining sea slug Elysia crispata morphotype clarki.</title>
        <authorList>
            <person name="Eastman K.E."/>
            <person name="Pendleton A.L."/>
            <person name="Shaikh M.A."/>
            <person name="Suttiyut T."/>
            <person name="Ogas R."/>
            <person name="Tomko P."/>
            <person name="Gavelis G."/>
            <person name="Widhalm J.R."/>
            <person name="Wisecaver J.H."/>
        </authorList>
    </citation>
    <scope>NUCLEOTIDE SEQUENCE</scope>
    <source>
        <strain evidence="1">ECLA1</strain>
    </source>
</reference>
<gene>
    <name evidence="1" type="ORF">RRG08_029890</name>
</gene>
<protein>
    <submittedName>
        <fullName evidence="1">Uncharacterized protein</fullName>
    </submittedName>
</protein>
<accession>A0AAE0YJY8</accession>
<proteinExistence type="predicted"/>
<keyword evidence="2" id="KW-1185">Reference proteome</keyword>
<name>A0AAE0YJY8_9GAST</name>
<dbReference type="Proteomes" id="UP001283361">
    <property type="component" value="Unassembled WGS sequence"/>
</dbReference>
<evidence type="ECO:0000313" key="1">
    <source>
        <dbReference type="EMBL" id="KAK3748034.1"/>
    </source>
</evidence>
<dbReference type="AlphaFoldDB" id="A0AAE0YJY8"/>
<organism evidence="1 2">
    <name type="scientific">Elysia crispata</name>
    <name type="common">lettuce slug</name>
    <dbReference type="NCBI Taxonomy" id="231223"/>
    <lineage>
        <taxon>Eukaryota</taxon>
        <taxon>Metazoa</taxon>
        <taxon>Spiralia</taxon>
        <taxon>Lophotrochozoa</taxon>
        <taxon>Mollusca</taxon>
        <taxon>Gastropoda</taxon>
        <taxon>Heterobranchia</taxon>
        <taxon>Euthyneura</taxon>
        <taxon>Panpulmonata</taxon>
        <taxon>Sacoglossa</taxon>
        <taxon>Placobranchoidea</taxon>
        <taxon>Plakobranchidae</taxon>
        <taxon>Elysia</taxon>
    </lineage>
</organism>
<sequence>MSLGTFRGSCEISAIAVLEFALGDCILLWRLVLAGPRLPGSSELLSVALTAHVTDEIKLAVEVTVPKINTDDQRKRSTEIIVEGFNENSNRGESQSIGVLTVSRASMCKQYLHKSFGLTRGSYYSGGVSKGVVTRLTPDWDVTVSV</sequence>
<comment type="caution">
    <text evidence="1">The sequence shown here is derived from an EMBL/GenBank/DDBJ whole genome shotgun (WGS) entry which is preliminary data.</text>
</comment>